<evidence type="ECO:0000256" key="6">
    <source>
        <dbReference type="ARBA" id="ARBA00022723"/>
    </source>
</evidence>
<dbReference type="PROSITE" id="PS50280">
    <property type="entry name" value="SET"/>
    <property type="match status" value="1"/>
</dbReference>
<keyword evidence="3" id="KW-0489">Methyltransferase</keyword>
<proteinExistence type="predicted"/>
<dbReference type="GO" id="GO:0005694">
    <property type="term" value="C:chromosome"/>
    <property type="evidence" value="ECO:0007669"/>
    <property type="project" value="UniProtKB-SubCell"/>
</dbReference>
<dbReference type="OrthoDB" id="9790349at2"/>
<keyword evidence="11" id="KW-1185">Reference proteome</keyword>
<dbReference type="GO" id="GO:0046872">
    <property type="term" value="F:metal ion binding"/>
    <property type="evidence" value="ECO:0007669"/>
    <property type="project" value="UniProtKB-KW"/>
</dbReference>
<dbReference type="AlphaFoldDB" id="A0A3N7HPQ9"/>
<keyword evidence="6" id="KW-0479">Metal-binding</keyword>
<sequence>MTIIASPCIDLDEVEVRHSSIHGLGAFARRGMQPGHLVGHYEGRRYSPTEEGEAEVDTSLTYLFGLSDGSLINGAEGGNATRHINHSCSPNCQAVEERDEDGEIHIVIRTLRRVKAGEELFIDYRLEVPDDDSDDYPCHCGAAGCRGTMAAVGGD</sequence>
<dbReference type="PANTHER" id="PTHR46223:SF3">
    <property type="entry name" value="HISTONE-LYSINE N-METHYLTRANSFERASE SET-23"/>
    <property type="match status" value="1"/>
</dbReference>
<reference evidence="10 11" key="1">
    <citation type="submission" date="2018-08" db="EMBL/GenBank/DDBJ databases">
        <authorList>
            <person name="Khan S.A."/>
            <person name="Jeon C.O."/>
            <person name="Chun B.H."/>
            <person name="Jeong S.E."/>
        </authorList>
    </citation>
    <scope>NUCLEOTIDE SEQUENCE [LARGE SCALE GENOMIC DNA]</scope>
    <source>
        <strain evidence="10 11">S-16</strain>
    </source>
</reference>
<feature type="domain" description="SET" evidence="8">
    <location>
        <begin position="12"/>
        <end position="125"/>
    </location>
</feature>
<evidence type="ECO:0000256" key="1">
    <source>
        <dbReference type="ARBA" id="ARBA00004286"/>
    </source>
</evidence>
<dbReference type="SMART" id="SM00317">
    <property type="entry name" value="SET"/>
    <property type="match status" value="1"/>
</dbReference>
<dbReference type="PROSITE" id="PS50868">
    <property type="entry name" value="POST_SET"/>
    <property type="match status" value="1"/>
</dbReference>
<keyword evidence="7" id="KW-0862">Zinc</keyword>
<evidence type="ECO:0000256" key="3">
    <source>
        <dbReference type="ARBA" id="ARBA00022603"/>
    </source>
</evidence>
<evidence type="ECO:0000259" key="8">
    <source>
        <dbReference type="PROSITE" id="PS50280"/>
    </source>
</evidence>
<evidence type="ECO:0000256" key="4">
    <source>
        <dbReference type="ARBA" id="ARBA00022679"/>
    </source>
</evidence>
<dbReference type="RefSeq" id="WP_124540605.1">
    <property type="nucleotide sequence ID" value="NZ_QUSW01000003.1"/>
</dbReference>
<evidence type="ECO:0000313" key="11">
    <source>
        <dbReference type="Proteomes" id="UP000267464"/>
    </source>
</evidence>
<dbReference type="GO" id="GO:0008168">
    <property type="term" value="F:methyltransferase activity"/>
    <property type="evidence" value="ECO:0007669"/>
    <property type="project" value="UniProtKB-KW"/>
</dbReference>
<dbReference type="Pfam" id="PF00856">
    <property type="entry name" value="SET"/>
    <property type="match status" value="1"/>
</dbReference>
<evidence type="ECO:0000256" key="5">
    <source>
        <dbReference type="ARBA" id="ARBA00022691"/>
    </source>
</evidence>
<accession>A0A3N7HPQ9</accession>
<dbReference type="EMBL" id="QUSW01000003">
    <property type="protein sequence ID" value="RQP24154.1"/>
    <property type="molecule type" value="Genomic_DNA"/>
</dbReference>
<comment type="subcellular location">
    <subcellularLocation>
        <location evidence="1">Chromosome</location>
    </subcellularLocation>
</comment>
<evidence type="ECO:0000313" key="10">
    <source>
        <dbReference type="EMBL" id="RQP24154.1"/>
    </source>
</evidence>
<organism evidence="10 11">
    <name type="scientific">Piscinibacter terrae</name>
    <dbReference type="NCBI Taxonomy" id="2496871"/>
    <lineage>
        <taxon>Bacteria</taxon>
        <taxon>Pseudomonadati</taxon>
        <taxon>Pseudomonadota</taxon>
        <taxon>Betaproteobacteria</taxon>
        <taxon>Burkholderiales</taxon>
        <taxon>Sphaerotilaceae</taxon>
        <taxon>Piscinibacter</taxon>
    </lineage>
</organism>
<dbReference type="PANTHER" id="PTHR46223">
    <property type="entry name" value="HISTONE-LYSINE N-METHYLTRANSFERASE SUV39H"/>
    <property type="match status" value="1"/>
</dbReference>
<comment type="caution">
    <text evidence="10">The sequence shown here is derived from an EMBL/GenBank/DDBJ whole genome shotgun (WGS) entry which is preliminary data.</text>
</comment>
<dbReference type="Gene3D" id="2.170.270.10">
    <property type="entry name" value="SET domain"/>
    <property type="match status" value="1"/>
</dbReference>
<reference evidence="10 11" key="2">
    <citation type="submission" date="2018-12" db="EMBL/GenBank/DDBJ databases">
        <title>Rhizobacter gummiphilus sp. nov., a rubber-degrading bacterium isolated from the soil of a botanical garden in Japan.</title>
        <authorList>
            <person name="Shunsuke S.S."/>
        </authorList>
    </citation>
    <scope>NUCLEOTIDE SEQUENCE [LARGE SCALE GENOMIC DNA]</scope>
    <source>
        <strain evidence="10 11">S-16</strain>
    </source>
</reference>
<evidence type="ECO:0000256" key="7">
    <source>
        <dbReference type="ARBA" id="ARBA00022833"/>
    </source>
</evidence>
<name>A0A3N7HPQ9_9BURK</name>
<feature type="domain" description="Post-SET" evidence="9">
    <location>
        <begin position="134"/>
        <end position="150"/>
    </location>
</feature>
<dbReference type="Proteomes" id="UP000267464">
    <property type="component" value="Unassembled WGS sequence"/>
</dbReference>
<evidence type="ECO:0000259" key="9">
    <source>
        <dbReference type="PROSITE" id="PS50868"/>
    </source>
</evidence>
<keyword evidence="5" id="KW-0949">S-adenosyl-L-methionine</keyword>
<evidence type="ECO:0000256" key="2">
    <source>
        <dbReference type="ARBA" id="ARBA00022454"/>
    </source>
</evidence>
<dbReference type="GO" id="GO:0032259">
    <property type="term" value="P:methylation"/>
    <property type="evidence" value="ECO:0007669"/>
    <property type="project" value="UniProtKB-KW"/>
</dbReference>
<gene>
    <name evidence="10" type="ORF">DZC73_12580</name>
</gene>
<dbReference type="InterPro" id="IPR003616">
    <property type="entry name" value="Post-SET_dom"/>
</dbReference>
<keyword evidence="4" id="KW-0808">Transferase</keyword>
<keyword evidence="2" id="KW-0158">Chromosome</keyword>
<dbReference type="SUPFAM" id="SSF82199">
    <property type="entry name" value="SET domain"/>
    <property type="match status" value="1"/>
</dbReference>
<dbReference type="InterPro" id="IPR046341">
    <property type="entry name" value="SET_dom_sf"/>
</dbReference>
<protein>
    <submittedName>
        <fullName evidence="10">SET domain-containing protein</fullName>
    </submittedName>
</protein>
<dbReference type="InterPro" id="IPR001214">
    <property type="entry name" value="SET_dom"/>
</dbReference>
<dbReference type="InterPro" id="IPR050973">
    <property type="entry name" value="H3K9_Histone-Lys_N-MTase"/>
</dbReference>